<reference evidence="2 3" key="1">
    <citation type="journal article" date="2024" name="IMA Fungus">
        <title>IMA Genome - F19 : A genome assembly and annotation guide to empower mycologists, including annotated draft genome sequences of Ceratocystis pirilliformis, Diaporthe australafricana, Fusarium ophioides, Paecilomyces lecythidis, and Sporothrix stenoceras.</title>
        <authorList>
            <person name="Aylward J."/>
            <person name="Wilson A.M."/>
            <person name="Visagie C.M."/>
            <person name="Spraker J."/>
            <person name="Barnes I."/>
            <person name="Buitendag C."/>
            <person name="Ceriani C."/>
            <person name="Del Mar Angel L."/>
            <person name="du Plessis D."/>
            <person name="Fuchs T."/>
            <person name="Gasser K."/>
            <person name="Kramer D."/>
            <person name="Li W."/>
            <person name="Munsamy K."/>
            <person name="Piso A."/>
            <person name="Price J.L."/>
            <person name="Sonnekus B."/>
            <person name="Thomas C."/>
            <person name="van der Nest A."/>
            <person name="van Dijk A."/>
            <person name="van Heerden A."/>
            <person name="van Vuuren N."/>
            <person name="Yilmaz N."/>
            <person name="Duong T.A."/>
            <person name="van der Merwe N.A."/>
            <person name="Wingfield M.J."/>
            <person name="Wingfield B.D."/>
        </authorList>
    </citation>
    <scope>NUCLEOTIDE SEQUENCE [LARGE SCALE GENOMIC DNA]</scope>
    <source>
        <strain evidence="2 3">CMW 18300</strain>
    </source>
</reference>
<evidence type="ECO:0000256" key="1">
    <source>
        <dbReference type="SAM" id="MobiDB-lite"/>
    </source>
</evidence>
<organism evidence="2 3">
    <name type="scientific">Diaporthe australafricana</name>
    <dbReference type="NCBI Taxonomy" id="127596"/>
    <lineage>
        <taxon>Eukaryota</taxon>
        <taxon>Fungi</taxon>
        <taxon>Dikarya</taxon>
        <taxon>Ascomycota</taxon>
        <taxon>Pezizomycotina</taxon>
        <taxon>Sordariomycetes</taxon>
        <taxon>Sordariomycetidae</taxon>
        <taxon>Diaporthales</taxon>
        <taxon>Diaporthaceae</taxon>
        <taxon>Diaporthe</taxon>
    </lineage>
</organism>
<gene>
    <name evidence="2" type="ORF">Daus18300_013126</name>
</gene>
<evidence type="ECO:0000313" key="2">
    <source>
        <dbReference type="EMBL" id="KAL1849869.1"/>
    </source>
</evidence>
<dbReference type="Proteomes" id="UP001583177">
    <property type="component" value="Unassembled WGS sequence"/>
</dbReference>
<evidence type="ECO:0000313" key="3">
    <source>
        <dbReference type="Proteomes" id="UP001583177"/>
    </source>
</evidence>
<feature type="compositionally biased region" description="Basic and acidic residues" evidence="1">
    <location>
        <begin position="78"/>
        <end position="98"/>
    </location>
</feature>
<name>A0ABR3W081_9PEZI</name>
<feature type="compositionally biased region" description="Basic residues" evidence="1">
    <location>
        <begin position="99"/>
        <end position="110"/>
    </location>
</feature>
<proteinExistence type="predicted"/>
<feature type="region of interest" description="Disordered" evidence="1">
    <location>
        <begin position="64"/>
        <end position="110"/>
    </location>
</feature>
<sequence length="110" mass="12677">MKGGVVDILKIVPMLFELVKDGIARPGFIVSKEYVGLGQAPEAHRRFDQHKETKVLFTFPWHKEDSEKRTSEDEEDTALGREHDDGGELDPHGADRSTSRRWAKRPRHYH</sequence>
<accession>A0ABR3W081</accession>
<protein>
    <submittedName>
        <fullName evidence="2">Uncharacterized protein</fullName>
    </submittedName>
</protein>
<comment type="caution">
    <text evidence="2">The sequence shown here is derived from an EMBL/GenBank/DDBJ whole genome shotgun (WGS) entry which is preliminary data.</text>
</comment>
<keyword evidence="3" id="KW-1185">Reference proteome</keyword>
<dbReference type="EMBL" id="JAWRVE010000194">
    <property type="protein sequence ID" value="KAL1849869.1"/>
    <property type="molecule type" value="Genomic_DNA"/>
</dbReference>